<gene>
    <name evidence="2" type="ORF">ABE65_001470</name>
</gene>
<feature type="compositionally biased region" description="Polar residues" evidence="1">
    <location>
        <begin position="33"/>
        <end position="43"/>
    </location>
</feature>
<evidence type="ECO:0000313" key="3">
    <source>
        <dbReference type="Proteomes" id="UP000076623"/>
    </source>
</evidence>
<protein>
    <submittedName>
        <fullName evidence="2">Uncharacterized protein</fullName>
    </submittedName>
</protein>
<feature type="region of interest" description="Disordered" evidence="1">
    <location>
        <begin position="1"/>
        <end position="74"/>
    </location>
</feature>
<sequence length="74" mass="8088">MLGSGAHNHFSGENEALSGGNSQFSGEREINIKTRTVKSQNHNAGCFPRYLPHPAQQKPTNHKGSGLSKNPYLR</sequence>
<proteinExistence type="predicted"/>
<reference evidence="2 3" key="1">
    <citation type="submission" date="2016-04" db="EMBL/GenBank/DDBJ databases">
        <title>Complete genome sequence of Fictibacillus phosphorivorans G25-29, a strain toxic to nematodes.</title>
        <authorList>
            <person name="Zheng Z."/>
        </authorList>
    </citation>
    <scope>NUCLEOTIDE SEQUENCE [LARGE SCALE GENOMIC DNA]</scope>
    <source>
        <strain evidence="2 3">G25-29</strain>
    </source>
</reference>
<evidence type="ECO:0000313" key="2">
    <source>
        <dbReference type="EMBL" id="ANC75585.1"/>
    </source>
</evidence>
<accession>A0A168VQP0</accession>
<keyword evidence="3" id="KW-1185">Reference proteome</keyword>
<dbReference type="AlphaFoldDB" id="A0A168VQP0"/>
<dbReference type="Proteomes" id="UP000076623">
    <property type="component" value="Chromosome"/>
</dbReference>
<dbReference type="KEGG" id="fpn:ABE65_001470"/>
<organism evidence="2 3">
    <name type="scientific">Fictibacillus phosphorivorans</name>
    <dbReference type="NCBI Taxonomy" id="1221500"/>
    <lineage>
        <taxon>Bacteria</taxon>
        <taxon>Bacillati</taxon>
        <taxon>Bacillota</taxon>
        <taxon>Bacilli</taxon>
        <taxon>Bacillales</taxon>
        <taxon>Fictibacillaceae</taxon>
        <taxon>Fictibacillus</taxon>
    </lineage>
</organism>
<name>A0A168VQP0_9BACL</name>
<dbReference type="EMBL" id="CP015378">
    <property type="protein sequence ID" value="ANC75585.1"/>
    <property type="molecule type" value="Genomic_DNA"/>
</dbReference>
<evidence type="ECO:0000256" key="1">
    <source>
        <dbReference type="SAM" id="MobiDB-lite"/>
    </source>
</evidence>